<dbReference type="AlphaFoldDB" id="A0A239TRN1"/>
<sequence>MKNKKALGFTLIGIMVVICVVLVIMMMSSGKKDTYYGIMKDNHTVEKMVREKDQKVEKDVHIKTDDNFKPEKGQFVMLVKKEGSDDFSKKKVVKHDDIPHGLMMKIHDMKNMDMSH</sequence>
<dbReference type="Pfam" id="PF16230">
    <property type="entry name" value="DUF4889"/>
    <property type="match status" value="1"/>
</dbReference>
<dbReference type="OrthoDB" id="2411796at2"/>
<keyword evidence="2" id="KW-1185">Reference proteome</keyword>
<evidence type="ECO:0000313" key="1">
    <source>
        <dbReference type="EMBL" id="GEP85589.1"/>
    </source>
</evidence>
<gene>
    <name evidence="1" type="ORF">SPI02_21740</name>
</gene>
<dbReference type="InterPro" id="IPR032613">
    <property type="entry name" value="DUF4889"/>
</dbReference>
<accession>A0A239TRN1</accession>
<dbReference type="RefSeq" id="WP_095103749.1">
    <property type="nucleotide sequence ID" value="NZ_BKAR01000035.1"/>
</dbReference>
<evidence type="ECO:0000313" key="2">
    <source>
        <dbReference type="Proteomes" id="UP000321736"/>
    </source>
</evidence>
<organism evidence="1 2">
    <name type="scientific">Staphylococcus piscifermentans</name>
    <dbReference type="NCBI Taxonomy" id="70258"/>
    <lineage>
        <taxon>Bacteria</taxon>
        <taxon>Bacillati</taxon>
        <taxon>Bacillota</taxon>
        <taxon>Bacilli</taxon>
        <taxon>Bacillales</taxon>
        <taxon>Staphylococcaceae</taxon>
        <taxon>Staphylococcus</taxon>
    </lineage>
</organism>
<dbReference type="EMBL" id="BKAR01000035">
    <property type="protein sequence ID" value="GEP85589.1"/>
    <property type="molecule type" value="Genomic_DNA"/>
</dbReference>
<dbReference type="Proteomes" id="UP000321736">
    <property type="component" value="Unassembled WGS sequence"/>
</dbReference>
<protein>
    <submittedName>
        <fullName evidence="1">DUF4889 domain-containing protein</fullName>
    </submittedName>
</protein>
<name>A0A239TRN1_9STAP</name>
<comment type="caution">
    <text evidence="1">The sequence shown here is derived from an EMBL/GenBank/DDBJ whole genome shotgun (WGS) entry which is preliminary data.</text>
</comment>
<proteinExistence type="predicted"/>
<reference evidence="1 2" key="1">
    <citation type="submission" date="2019-07" db="EMBL/GenBank/DDBJ databases">
        <title>Whole genome shotgun sequence of Staphylococcus piscifermentans NBRC 109625.</title>
        <authorList>
            <person name="Hosoyama A."/>
            <person name="Uohara A."/>
            <person name="Ohji S."/>
            <person name="Ichikawa N."/>
        </authorList>
    </citation>
    <scope>NUCLEOTIDE SEQUENCE [LARGE SCALE GENOMIC DNA]</scope>
    <source>
        <strain evidence="1 2">NBRC 109625</strain>
    </source>
</reference>